<keyword evidence="2" id="KW-1185">Reference proteome</keyword>
<dbReference type="AlphaFoldDB" id="A0A328TUC0"/>
<accession>A0A328TUC0</accession>
<protein>
    <submittedName>
        <fullName evidence="1">Uncharacterized protein</fullName>
    </submittedName>
</protein>
<evidence type="ECO:0000313" key="1">
    <source>
        <dbReference type="EMBL" id="RAP73053.1"/>
    </source>
</evidence>
<comment type="caution">
    <text evidence="1">The sequence shown here is derived from an EMBL/GenBank/DDBJ whole genome shotgun (WGS) entry which is preliminary data.</text>
</comment>
<reference evidence="1" key="1">
    <citation type="submission" date="2018-04" db="EMBL/GenBank/DDBJ databases">
        <title>Genomes of the Obligate Erwinia dacicola and Facultative Enterobacter sp. OLF Endosymbionts of the Olive Fruit fly, Bactrocera oleae.</title>
        <authorList>
            <person name="Estes A.M."/>
            <person name="Hearn D.J."/>
            <person name="Agarwal S."/>
            <person name="Pierson E.A."/>
            <person name="Dunning-Hotopp J.C."/>
        </authorList>
    </citation>
    <scope>NUCLEOTIDE SEQUENCE [LARGE SCALE GENOMIC DNA]</scope>
    <source>
        <strain evidence="1">Oroville</strain>
    </source>
</reference>
<evidence type="ECO:0000313" key="2">
    <source>
        <dbReference type="Proteomes" id="UP000244334"/>
    </source>
</evidence>
<organism evidence="1 2">
    <name type="scientific">Candidatus Erwinia dacicola</name>
    <dbReference type="NCBI Taxonomy" id="252393"/>
    <lineage>
        <taxon>Bacteria</taxon>
        <taxon>Pseudomonadati</taxon>
        <taxon>Pseudomonadota</taxon>
        <taxon>Gammaproteobacteria</taxon>
        <taxon>Enterobacterales</taxon>
        <taxon>Erwiniaceae</taxon>
        <taxon>Erwinia</taxon>
    </lineage>
</organism>
<dbReference type="EMBL" id="LJAM02000005">
    <property type="protein sequence ID" value="RAP73053.1"/>
    <property type="molecule type" value="Genomic_DNA"/>
</dbReference>
<sequence>MVATKRDPYQVVILHQAYYRLRNKVAPRGKAFWRLMRMDY</sequence>
<proteinExistence type="predicted"/>
<dbReference type="Proteomes" id="UP000244334">
    <property type="component" value="Unassembled WGS sequence"/>
</dbReference>
<gene>
    <name evidence="1" type="ORF">ACZ87_00126</name>
</gene>
<name>A0A328TUC0_9GAMM</name>